<dbReference type="GO" id="GO:0003682">
    <property type="term" value="F:chromatin binding"/>
    <property type="evidence" value="ECO:0007669"/>
    <property type="project" value="InterPro"/>
</dbReference>
<feature type="compositionally biased region" description="Pro residues" evidence="12">
    <location>
        <begin position="1191"/>
        <end position="1208"/>
    </location>
</feature>
<feature type="region of interest" description="Disordered" evidence="12">
    <location>
        <begin position="1876"/>
        <end position="1913"/>
    </location>
</feature>
<evidence type="ECO:0000256" key="10">
    <source>
        <dbReference type="ARBA" id="ARBA00023163"/>
    </source>
</evidence>
<dbReference type="Gene3D" id="2.30.30.490">
    <property type="match status" value="1"/>
</dbReference>
<dbReference type="SMART" id="SM01189">
    <property type="entry name" value="ELM2"/>
    <property type="match status" value="1"/>
</dbReference>
<dbReference type="GO" id="GO:0008270">
    <property type="term" value="F:zinc ion binding"/>
    <property type="evidence" value="ECO:0007669"/>
    <property type="project" value="UniProtKB-KW"/>
</dbReference>
<evidence type="ECO:0000259" key="14">
    <source>
        <dbReference type="PROSITE" id="PS51156"/>
    </source>
</evidence>
<dbReference type="GO" id="GO:0005634">
    <property type="term" value="C:nucleus"/>
    <property type="evidence" value="ECO:0007669"/>
    <property type="project" value="UniProtKB-SubCell"/>
</dbReference>
<feature type="compositionally biased region" description="Low complexity" evidence="12">
    <location>
        <begin position="732"/>
        <end position="747"/>
    </location>
</feature>
<accession>A0A8J2WA00</accession>
<dbReference type="SUPFAM" id="SSF46689">
    <property type="entry name" value="Homeodomain-like"/>
    <property type="match status" value="1"/>
</dbReference>
<dbReference type="SMART" id="SM00439">
    <property type="entry name" value="BAH"/>
    <property type="match status" value="1"/>
</dbReference>
<feature type="region of interest" description="Disordered" evidence="12">
    <location>
        <begin position="1626"/>
        <end position="1705"/>
    </location>
</feature>
<keyword evidence="17" id="KW-1185">Reference proteome</keyword>
<keyword evidence="6" id="KW-0862">Zinc</keyword>
<dbReference type="Pfam" id="PF00320">
    <property type="entry name" value="GATA"/>
    <property type="match status" value="1"/>
</dbReference>
<evidence type="ECO:0000313" key="17">
    <source>
        <dbReference type="Proteomes" id="UP000789390"/>
    </source>
</evidence>
<feature type="region of interest" description="Disordered" evidence="12">
    <location>
        <begin position="1431"/>
        <end position="1514"/>
    </location>
</feature>
<evidence type="ECO:0008006" key="18">
    <source>
        <dbReference type="Google" id="ProtNLM"/>
    </source>
</evidence>
<keyword evidence="4" id="KW-0479">Metal-binding</keyword>
<dbReference type="SMART" id="SM00717">
    <property type="entry name" value="SANT"/>
    <property type="match status" value="1"/>
</dbReference>
<evidence type="ECO:0000313" key="16">
    <source>
        <dbReference type="EMBL" id="CAH0099099.1"/>
    </source>
</evidence>
<feature type="compositionally biased region" description="Polar residues" evidence="12">
    <location>
        <begin position="14"/>
        <end position="23"/>
    </location>
</feature>
<dbReference type="Pfam" id="PF03154">
    <property type="entry name" value="Atrophin-1"/>
    <property type="match status" value="1"/>
</dbReference>
<keyword evidence="7" id="KW-0832">Ubl conjugation</keyword>
<feature type="compositionally biased region" description="Basic and acidic residues" evidence="12">
    <location>
        <begin position="1901"/>
        <end position="1913"/>
    </location>
</feature>
<comment type="subcellular location">
    <subcellularLocation>
        <location evidence="1">Nucleus</location>
    </subcellularLocation>
</comment>
<feature type="domain" description="ELM2" evidence="14">
    <location>
        <begin position="308"/>
        <end position="418"/>
    </location>
</feature>
<keyword evidence="2" id="KW-1017">Isopeptide bond</keyword>
<feature type="compositionally biased region" description="Gly residues" evidence="12">
    <location>
        <begin position="1453"/>
        <end position="1463"/>
    </location>
</feature>
<dbReference type="OrthoDB" id="6147534at2759"/>
<feature type="compositionally biased region" description="Low complexity" evidence="12">
    <location>
        <begin position="644"/>
        <end position="656"/>
    </location>
</feature>
<feature type="region of interest" description="Disordered" evidence="12">
    <location>
        <begin position="573"/>
        <end position="962"/>
    </location>
</feature>
<dbReference type="FunFam" id="1.10.10.60:FF:000052">
    <property type="entry name" value="Arginine-glutamic acid dipeptide (RE) repeats"/>
    <property type="match status" value="1"/>
</dbReference>
<dbReference type="Proteomes" id="UP000789390">
    <property type="component" value="Unassembled WGS sequence"/>
</dbReference>
<dbReference type="Pfam" id="PF01448">
    <property type="entry name" value="ELM2"/>
    <property type="match status" value="1"/>
</dbReference>
<dbReference type="SMART" id="SM00401">
    <property type="entry name" value="ZnF_GATA"/>
    <property type="match status" value="1"/>
</dbReference>
<dbReference type="Gene3D" id="4.10.1240.50">
    <property type="match status" value="1"/>
</dbReference>
<dbReference type="GO" id="GO:0043565">
    <property type="term" value="F:sequence-specific DNA binding"/>
    <property type="evidence" value="ECO:0007669"/>
    <property type="project" value="InterPro"/>
</dbReference>
<dbReference type="EMBL" id="CAKKLH010000013">
    <property type="protein sequence ID" value="CAH0099099.1"/>
    <property type="molecule type" value="Genomic_DNA"/>
</dbReference>
<feature type="compositionally biased region" description="Low complexity" evidence="12">
    <location>
        <begin position="1332"/>
        <end position="1349"/>
    </location>
</feature>
<feature type="region of interest" description="Disordered" evidence="12">
    <location>
        <begin position="1"/>
        <end position="101"/>
    </location>
</feature>
<evidence type="ECO:0000256" key="6">
    <source>
        <dbReference type="ARBA" id="ARBA00022833"/>
    </source>
</evidence>
<dbReference type="GO" id="GO:0003714">
    <property type="term" value="F:transcription corepressor activity"/>
    <property type="evidence" value="ECO:0007669"/>
    <property type="project" value="TreeGrafter"/>
</dbReference>
<feature type="compositionally biased region" description="Gly residues" evidence="12">
    <location>
        <begin position="1879"/>
        <end position="1899"/>
    </location>
</feature>
<evidence type="ECO:0000256" key="12">
    <source>
        <dbReference type="SAM" id="MobiDB-lite"/>
    </source>
</evidence>
<evidence type="ECO:0000256" key="11">
    <source>
        <dbReference type="ARBA" id="ARBA00023242"/>
    </source>
</evidence>
<feature type="compositionally biased region" description="Polar residues" evidence="12">
    <location>
        <begin position="32"/>
        <end position="53"/>
    </location>
</feature>
<feature type="compositionally biased region" description="Gly residues" evidence="12">
    <location>
        <begin position="687"/>
        <end position="702"/>
    </location>
</feature>
<dbReference type="SUPFAM" id="SSF57716">
    <property type="entry name" value="Glucocorticoid receptor-like (DNA-binding domain)"/>
    <property type="match status" value="1"/>
</dbReference>
<sequence>MTSNVTGTGEIVSLKTSRVASKSSLERPATGSGLSASRAIQTTTSDSVNNSKNTPEKRNSPACSNGESPRKLLRRRGVKTEEEDDEDIETVTPPDVVGGDCPIENDGGNVDTICEDVSVAVTGKKNIRGKVWRARNGDYVRYLCVDDGADYRPGDAAYIESQSADQPFFICTIQEFRRSKRDTLMVNIKWYYRPCEVPETVYQLLVQDRNTEQGGDPMLIDCNDKTDKIGGWLTGNKISFLHDPVIKGRELFISDATDTYPVSLLRGVCRVQHFTDIQGAETFSPFKDSFFYILGYNPETRRLASTQGEIRVGPSHQARLPELRAQLGLDKRPEKCEDWEEPRWVPPPNAPGVRDGDLIVYIQAARSVAAFVGMCDGGSPDDGCLAASRDDTTINAMDVLHNSAYDLGKALQTLAKCPVPKGIDKKWSEDETKRFVKGLRQYGKNFFRIRKDLLPHKDTSDLVEFYYLWKKTPAAANQRPHRRRHRQSVLRRIRTTRNTRVAKEEPGDLSSASEDDNSDEDSDSRDLAAYHCRHCFSTSSKDWHHAGKDKALLCTDCRVHFKKYGELPLLKTTQQAQISESEARSEPPYMFRPVQNPDDEEVEGRVRTRTRTKELNARNRPKQDSGNNSPEPEGNERRSHRKSPSSASNCSSSSSSVVHEKDKGNNGNKAKSMVESPSKGHKRRHGGGGAGGTAGGGTGGEVPGPDREQAGNGNEDERGQPRQKKKKNDANSESPSESVSSESSSLEDNGMDGLDGEVDQDLEPSEARSAGSGSAGGGSRTSSPEMPTGKNTDVNPPVVAEQVTAPNESSGNQIVTNASSTISASTTSIVLANGVGSSDGTQDEKERNDSPSPLLTLAGPRPGSFEPVKPNQSDDLPPMVKLEPDFNPATSSTANEDMKSRPAALLSPTLQDKAVSSGAVEVKTSTSTWLGKDEMSLSSSFGGPSSPKLPSPTASSLSFPPPLDMSIATTDAANGALRNANSSASSGASLHSSPFMVPPAHSGFIRPYAPLESTSALVDAVPYSIASSAPTTTTTTITSSVGPLSLGPGPLPMSASRDMPEQSEPHNLKIKQEMVDPASISAISPAVSTASLRDMSSIPRDGSMSSIGSGFVSYPPNVPMASLMEPKREPGLVHPHPTASPRLEKSSSGIGSGGSSSNSGSKSSPAIKKASTPTPQQHQQQQTPTQSQQSQPPPPPPPAHSLPYPPHFLPHGLGLGPPQGLPLSPYHQPGAHAYSPYYPYPFAYHYPPMRMHAPPPPASSGPRPQSPPSFVVVSSGSNSFPPSSVANYHQSSLSLGNFHTSPSGVVNPFAPGVSGGGNGSGNGPSMHPSPPVTSTSASSSSSGHGSLSGRPYNNKGSSDPSQMTPTQTSRSRSPPLSSASALVNVGSIPPKRGPSPPPKRPHHSSSAAMPPLSHSMSSSSPYLPIFSSPASTSGGLGSGYPPTSGSMPTYSGVGPGGPFGFGGPSLADLQAKSESPWNHHPHHPHSLPLPLSHPHHHLQPRSSTPIQPVASTSTLSHPVVGLTLPPVSPTVGNHMMSGIVPPSSVSTSSVAAMSATHDEANNTMHEDMEEDAPSPVANTISRGPSPEARIEDSECHRSQSAIFLRHWNRGEGSSCARTDLTFKPVPDSKLARRREERLRRQAERDRDEREKEKERERAAAHARKAATPDKRETPKPSTSGAGPIETITSPGFDRFGPRPYPDTPALRQLSEYARPHTGFSPGGMQRNVPSGLGLGPPAMDPMLHYQLASMYGAGARERLELELEREKRERELRELREREISDRFKEEMLKNGAGMPPGMGMPGGPGGLGPRLSGPLDPHWLELHRRYAGIPGGPPPGAGLGPPPGFSLYQLGGNPSGGGGLNPMERERLERLGLQLPSGMGGSIGGPPGSAGGGGGGPGDPRSEAQARDHQAAVDRLQAERIHAAMADQLRLQMAGLNPELHTHAHAHTHNHLHLHPSGQDMPPPPGFPLNAGYPRPPPGMLHQDSALGLHPAAAAAMLGRPYDEQFARQFAAEQQLQRQMMEQRFPHPGAPPSGPPSGPSLHPHAHPNIVAQHEEYIRYSNIGTRDDGFFWFGQFLNEVSLSQSRQQQQREREMKVRAIEEAARGGRP</sequence>
<feature type="compositionally biased region" description="Gly residues" evidence="12">
    <location>
        <begin position="1313"/>
        <end position="1322"/>
    </location>
</feature>
<dbReference type="InterPro" id="IPR000679">
    <property type="entry name" value="Znf_GATA"/>
</dbReference>
<dbReference type="Gene3D" id="1.10.10.60">
    <property type="entry name" value="Homeodomain-like"/>
    <property type="match status" value="1"/>
</dbReference>
<feature type="compositionally biased region" description="Polar residues" evidence="12">
    <location>
        <begin position="1354"/>
        <end position="1368"/>
    </location>
</feature>
<feature type="compositionally biased region" description="Basic and acidic residues" evidence="12">
    <location>
        <begin position="1629"/>
        <end position="1659"/>
    </location>
</feature>
<keyword evidence="3" id="KW-0597">Phosphoprotein</keyword>
<feature type="compositionally biased region" description="Low complexity" evidence="12">
    <location>
        <begin position="1404"/>
        <end position="1419"/>
    </location>
</feature>
<proteinExistence type="predicted"/>
<dbReference type="CDD" id="cd00202">
    <property type="entry name" value="ZnF_GATA"/>
    <property type="match status" value="1"/>
</dbReference>
<organism evidence="16 17">
    <name type="scientific">Daphnia galeata</name>
    <dbReference type="NCBI Taxonomy" id="27404"/>
    <lineage>
        <taxon>Eukaryota</taxon>
        <taxon>Metazoa</taxon>
        <taxon>Ecdysozoa</taxon>
        <taxon>Arthropoda</taxon>
        <taxon>Crustacea</taxon>
        <taxon>Branchiopoda</taxon>
        <taxon>Diplostraca</taxon>
        <taxon>Cladocera</taxon>
        <taxon>Anomopoda</taxon>
        <taxon>Daphniidae</taxon>
        <taxon>Daphnia</taxon>
    </lineage>
</organism>
<dbReference type="PROSITE" id="PS51038">
    <property type="entry name" value="BAH"/>
    <property type="match status" value="1"/>
</dbReference>
<evidence type="ECO:0000256" key="9">
    <source>
        <dbReference type="ARBA" id="ARBA00023015"/>
    </source>
</evidence>
<feature type="compositionally biased region" description="Polar residues" evidence="12">
    <location>
        <begin position="1500"/>
        <end position="1514"/>
    </location>
</feature>
<feature type="compositionally biased region" description="Basic residues" evidence="12">
    <location>
        <begin position="479"/>
        <end position="497"/>
    </location>
</feature>
<comment type="caution">
    <text evidence="16">The sequence shown here is derived from an EMBL/GenBank/DDBJ whole genome shotgun (WGS) entry which is preliminary data.</text>
</comment>
<dbReference type="InterPro" id="IPR001005">
    <property type="entry name" value="SANT/Myb"/>
</dbReference>
<feature type="compositionally biased region" description="Low complexity" evidence="12">
    <location>
        <begin position="1171"/>
        <end position="1190"/>
    </location>
</feature>
<feature type="compositionally biased region" description="Low complexity" evidence="12">
    <location>
        <begin position="1155"/>
        <end position="1164"/>
    </location>
</feature>
<dbReference type="InterPro" id="IPR000949">
    <property type="entry name" value="ELM2_dom"/>
</dbReference>
<evidence type="ECO:0000256" key="8">
    <source>
        <dbReference type="ARBA" id="ARBA00022990"/>
    </source>
</evidence>
<evidence type="ECO:0000256" key="7">
    <source>
        <dbReference type="ARBA" id="ARBA00022843"/>
    </source>
</evidence>
<feature type="compositionally biased region" description="Low complexity" evidence="12">
    <location>
        <begin position="936"/>
        <end position="952"/>
    </location>
</feature>
<dbReference type="InterPro" id="IPR017884">
    <property type="entry name" value="SANT_dom"/>
</dbReference>
<evidence type="ECO:0000259" key="13">
    <source>
        <dbReference type="PROSITE" id="PS51038"/>
    </source>
</evidence>
<feature type="domain" description="SANT" evidence="15">
    <location>
        <begin position="422"/>
        <end position="474"/>
    </location>
</feature>
<feature type="region of interest" description="Disordered" evidence="12">
    <location>
        <begin position="1307"/>
        <end position="1419"/>
    </location>
</feature>
<keyword evidence="5" id="KW-0863">Zinc-finger</keyword>
<reference evidence="16" key="1">
    <citation type="submission" date="2021-11" db="EMBL/GenBank/DDBJ databases">
        <authorList>
            <person name="Schell T."/>
        </authorList>
    </citation>
    <scope>NUCLEOTIDE SEQUENCE</scope>
    <source>
        <strain evidence="16">M5</strain>
    </source>
</reference>
<feature type="compositionally biased region" description="Basic and acidic residues" evidence="12">
    <location>
        <begin position="603"/>
        <end position="623"/>
    </location>
</feature>
<keyword evidence="10" id="KW-0804">Transcription</keyword>
<dbReference type="PANTHER" id="PTHR13859">
    <property type="entry name" value="ATROPHIN-RELATED"/>
    <property type="match status" value="1"/>
</dbReference>
<feature type="region of interest" description="Disordered" evidence="12">
    <location>
        <begin position="1948"/>
        <end position="1968"/>
    </location>
</feature>
<feature type="compositionally biased region" description="Pro residues" evidence="12">
    <location>
        <begin position="1254"/>
        <end position="1267"/>
    </location>
</feature>
<feature type="domain" description="BAH" evidence="13">
    <location>
        <begin position="149"/>
        <end position="307"/>
    </location>
</feature>
<feature type="compositionally biased region" description="Pro residues" evidence="12">
    <location>
        <begin position="2029"/>
        <end position="2039"/>
    </location>
</feature>
<evidence type="ECO:0000256" key="1">
    <source>
        <dbReference type="ARBA" id="ARBA00004123"/>
    </source>
</evidence>
<feature type="compositionally biased region" description="Basic and acidic residues" evidence="12">
    <location>
        <begin position="704"/>
        <end position="720"/>
    </location>
</feature>
<gene>
    <name evidence="16" type="ORF">DGAL_LOCUS1208</name>
</gene>
<evidence type="ECO:0000256" key="3">
    <source>
        <dbReference type="ARBA" id="ARBA00022553"/>
    </source>
</evidence>
<dbReference type="InterPro" id="IPR001025">
    <property type="entry name" value="BAH_dom"/>
</dbReference>
<feature type="compositionally biased region" description="Acidic residues" evidence="12">
    <location>
        <begin position="513"/>
        <end position="523"/>
    </location>
</feature>
<feature type="compositionally biased region" description="Acidic residues" evidence="12">
    <location>
        <begin position="754"/>
        <end position="764"/>
    </location>
</feature>
<dbReference type="PANTHER" id="PTHR13859:SF11">
    <property type="entry name" value="GRUNGE, ISOFORM J"/>
    <property type="match status" value="1"/>
</dbReference>
<dbReference type="PROSITE" id="PS51156">
    <property type="entry name" value="ELM2"/>
    <property type="match status" value="1"/>
</dbReference>
<feature type="compositionally biased region" description="Low complexity" evidence="12">
    <location>
        <begin position="818"/>
        <end position="829"/>
    </location>
</feature>
<feature type="region of interest" description="Disordered" evidence="12">
    <location>
        <begin position="1122"/>
        <end position="1224"/>
    </location>
</feature>
<feature type="compositionally biased region" description="Low complexity" evidence="12">
    <location>
        <begin position="1369"/>
        <end position="1390"/>
    </location>
</feature>
<dbReference type="CDD" id="cd11661">
    <property type="entry name" value="SANT_MTA3_like"/>
    <property type="match status" value="1"/>
</dbReference>
<keyword evidence="8" id="KW-0007">Acetylation</keyword>
<name>A0A8J2WA00_9CRUS</name>
<keyword evidence="11" id="KW-0539">Nucleus</keyword>
<keyword evidence="9" id="KW-0805">Transcription regulation</keyword>
<feature type="region of interest" description="Disordered" evidence="12">
    <location>
        <begin position="476"/>
        <end position="524"/>
    </location>
</feature>
<dbReference type="FunFam" id="4.10.1240.50:FF:000004">
    <property type="entry name" value="arginine-glutamic acid dipeptide repeats protein-like"/>
    <property type="match status" value="1"/>
</dbReference>
<dbReference type="InterPro" id="IPR009057">
    <property type="entry name" value="Homeodomain-like_sf"/>
</dbReference>
<evidence type="ECO:0000256" key="4">
    <source>
        <dbReference type="ARBA" id="ARBA00022723"/>
    </source>
</evidence>
<feature type="region of interest" description="Disordered" evidence="12">
    <location>
        <begin position="2025"/>
        <end position="2046"/>
    </location>
</feature>
<dbReference type="InterPro" id="IPR002951">
    <property type="entry name" value="Atrophin-like"/>
</dbReference>
<feature type="region of interest" description="Disordered" evidence="12">
    <location>
        <begin position="1254"/>
        <end position="1287"/>
    </location>
</feature>
<evidence type="ECO:0000259" key="15">
    <source>
        <dbReference type="PROSITE" id="PS51293"/>
    </source>
</evidence>
<protein>
    <recommendedName>
        <fullName evidence="18">Arginine-glutamic acid dipeptide repeats protein</fullName>
    </recommendedName>
</protein>
<dbReference type="Pfam" id="PF01426">
    <property type="entry name" value="BAH"/>
    <property type="match status" value="1"/>
</dbReference>
<dbReference type="PROSITE" id="PS51293">
    <property type="entry name" value="SANT"/>
    <property type="match status" value="1"/>
</dbReference>
<feature type="compositionally biased region" description="Low complexity" evidence="12">
    <location>
        <begin position="1268"/>
        <end position="1285"/>
    </location>
</feature>
<dbReference type="InterPro" id="IPR043151">
    <property type="entry name" value="BAH_sf"/>
</dbReference>
<feature type="compositionally biased region" description="Low complexity" evidence="12">
    <location>
        <begin position="1209"/>
        <end position="1224"/>
    </location>
</feature>
<evidence type="ECO:0000256" key="2">
    <source>
        <dbReference type="ARBA" id="ARBA00022499"/>
    </source>
</evidence>
<feature type="region of interest" description="Disordered" evidence="12">
    <location>
        <begin position="1566"/>
        <end position="1594"/>
    </location>
</feature>
<feature type="compositionally biased region" description="Polar residues" evidence="12">
    <location>
        <begin position="804"/>
        <end position="817"/>
    </location>
</feature>
<evidence type="ECO:0000256" key="5">
    <source>
        <dbReference type="ARBA" id="ARBA00022771"/>
    </source>
</evidence>